<dbReference type="Gene3D" id="3.60.15.10">
    <property type="entry name" value="Ribonuclease Z/Hydroxyacylglutathione hydrolase-like"/>
    <property type="match status" value="1"/>
</dbReference>
<dbReference type="InterPro" id="IPR001279">
    <property type="entry name" value="Metallo-B-lactamas"/>
</dbReference>
<dbReference type="PANTHER" id="PTHR42663">
    <property type="entry name" value="HYDROLASE C777.06C-RELATED-RELATED"/>
    <property type="match status" value="1"/>
</dbReference>
<evidence type="ECO:0000259" key="1">
    <source>
        <dbReference type="Pfam" id="PF12706"/>
    </source>
</evidence>
<protein>
    <recommendedName>
        <fullName evidence="1">Metallo-beta-lactamase domain-containing protein</fullName>
    </recommendedName>
</protein>
<feature type="domain" description="Metallo-beta-lactamase" evidence="1">
    <location>
        <begin position="17"/>
        <end position="185"/>
    </location>
</feature>
<sequence length="230" mass="26100">MVSSLGIVDPNSNEVWMIDATPDFPEQFRVLTENNLKKLKGVFLTHAHIGHYTGLMHLGREVMGSKSVPVYAMPKMGKYLRKNGPWSQLVALKNISIKKLKNEKTIELNNRVSLTPFLVPHRDEFSETVGYKIQGPNKSIIFIPDIDKWDKFDKDIVKIVSDNDIAILDGSFYQNGEIPGRDMSEIPHPFIIESIDLMKSISDISDIFFIHLNHTNPALIENSDAQKQIL</sequence>
<reference evidence="2" key="1">
    <citation type="submission" date="2018-05" db="EMBL/GenBank/DDBJ databases">
        <authorList>
            <person name="Lanie J.A."/>
            <person name="Ng W.-L."/>
            <person name="Kazmierczak K.M."/>
            <person name="Andrzejewski T.M."/>
            <person name="Davidsen T.M."/>
            <person name="Wayne K.J."/>
            <person name="Tettelin H."/>
            <person name="Glass J.I."/>
            <person name="Rusch D."/>
            <person name="Podicherti R."/>
            <person name="Tsui H.-C.T."/>
            <person name="Winkler M.E."/>
        </authorList>
    </citation>
    <scope>NUCLEOTIDE SEQUENCE</scope>
</reference>
<dbReference type="InterPro" id="IPR036866">
    <property type="entry name" value="RibonucZ/Hydroxyglut_hydro"/>
</dbReference>
<dbReference type="PANTHER" id="PTHR42663:SF6">
    <property type="entry name" value="HYDROLASE C777.06C-RELATED"/>
    <property type="match status" value="1"/>
</dbReference>
<evidence type="ECO:0000313" key="2">
    <source>
        <dbReference type="EMBL" id="SVB71684.1"/>
    </source>
</evidence>
<feature type="non-terminal residue" evidence="2">
    <location>
        <position position="230"/>
    </location>
</feature>
<dbReference type="EMBL" id="UINC01054230">
    <property type="protein sequence ID" value="SVB71684.1"/>
    <property type="molecule type" value="Genomic_DNA"/>
</dbReference>
<dbReference type="Pfam" id="PF12706">
    <property type="entry name" value="Lactamase_B_2"/>
    <property type="match status" value="1"/>
</dbReference>
<dbReference type="SUPFAM" id="SSF56281">
    <property type="entry name" value="Metallo-hydrolase/oxidoreductase"/>
    <property type="match status" value="1"/>
</dbReference>
<name>A0A382GAN5_9ZZZZ</name>
<organism evidence="2">
    <name type="scientific">marine metagenome</name>
    <dbReference type="NCBI Taxonomy" id="408172"/>
    <lineage>
        <taxon>unclassified sequences</taxon>
        <taxon>metagenomes</taxon>
        <taxon>ecological metagenomes</taxon>
    </lineage>
</organism>
<accession>A0A382GAN5</accession>
<proteinExistence type="predicted"/>
<dbReference type="AlphaFoldDB" id="A0A382GAN5"/>
<gene>
    <name evidence="2" type="ORF">METZ01_LOCUS224538</name>
</gene>